<dbReference type="GO" id="GO:0003824">
    <property type="term" value="F:catalytic activity"/>
    <property type="evidence" value="ECO:0007669"/>
    <property type="project" value="UniProtKB-ARBA"/>
</dbReference>
<evidence type="ECO:0000313" key="4">
    <source>
        <dbReference type="Proteomes" id="UP000638313"/>
    </source>
</evidence>
<dbReference type="InterPro" id="IPR050471">
    <property type="entry name" value="AB_hydrolase"/>
</dbReference>
<protein>
    <submittedName>
        <fullName evidence="3">Arylesterase</fullName>
    </submittedName>
</protein>
<dbReference type="PANTHER" id="PTHR43433:SF5">
    <property type="entry name" value="AB HYDROLASE-1 DOMAIN-CONTAINING PROTEIN"/>
    <property type="match status" value="1"/>
</dbReference>
<name>A0A919EB13_9ACTN</name>
<dbReference type="InterPro" id="IPR000073">
    <property type="entry name" value="AB_hydrolase_1"/>
</dbReference>
<dbReference type="PANTHER" id="PTHR43433">
    <property type="entry name" value="HYDROLASE, ALPHA/BETA FOLD FAMILY PROTEIN"/>
    <property type="match status" value="1"/>
</dbReference>
<feature type="compositionally biased region" description="Polar residues" evidence="1">
    <location>
        <begin position="295"/>
        <end position="307"/>
    </location>
</feature>
<reference evidence="3" key="1">
    <citation type="journal article" date="2014" name="Int. J. Syst. Evol. Microbiol.">
        <title>Complete genome sequence of Corynebacterium casei LMG S-19264T (=DSM 44701T), isolated from a smear-ripened cheese.</title>
        <authorList>
            <consortium name="US DOE Joint Genome Institute (JGI-PGF)"/>
            <person name="Walter F."/>
            <person name="Albersmeier A."/>
            <person name="Kalinowski J."/>
            <person name="Ruckert C."/>
        </authorList>
    </citation>
    <scope>NUCLEOTIDE SEQUENCE</scope>
    <source>
        <strain evidence="3">JCM 4059</strain>
    </source>
</reference>
<keyword evidence="4" id="KW-1185">Reference proteome</keyword>
<feature type="region of interest" description="Disordered" evidence="1">
    <location>
        <begin position="280"/>
        <end position="307"/>
    </location>
</feature>
<dbReference type="InterPro" id="IPR029058">
    <property type="entry name" value="AB_hydrolase_fold"/>
</dbReference>
<organism evidence="3 4">
    <name type="scientific">Streptomyces mashuensis</name>
    <dbReference type="NCBI Taxonomy" id="33904"/>
    <lineage>
        <taxon>Bacteria</taxon>
        <taxon>Bacillati</taxon>
        <taxon>Actinomycetota</taxon>
        <taxon>Actinomycetes</taxon>
        <taxon>Kitasatosporales</taxon>
        <taxon>Streptomycetaceae</taxon>
        <taxon>Streptomyces</taxon>
    </lineage>
</organism>
<dbReference type="SUPFAM" id="SSF53474">
    <property type="entry name" value="alpha/beta-Hydrolases"/>
    <property type="match status" value="1"/>
</dbReference>
<evidence type="ECO:0000313" key="3">
    <source>
        <dbReference type="EMBL" id="GHF30099.1"/>
    </source>
</evidence>
<dbReference type="Pfam" id="PF00561">
    <property type="entry name" value="Abhydrolase_1"/>
    <property type="match status" value="1"/>
</dbReference>
<proteinExistence type="predicted"/>
<reference evidence="3" key="2">
    <citation type="submission" date="2020-09" db="EMBL/GenBank/DDBJ databases">
        <authorList>
            <person name="Sun Q."/>
            <person name="Ohkuma M."/>
        </authorList>
    </citation>
    <scope>NUCLEOTIDE SEQUENCE</scope>
    <source>
        <strain evidence="3">JCM 4059</strain>
    </source>
</reference>
<comment type="caution">
    <text evidence="3">The sequence shown here is derived from an EMBL/GenBank/DDBJ whole genome shotgun (WGS) entry which is preliminary data.</text>
</comment>
<feature type="domain" description="AB hydrolase-1" evidence="2">
    <location>
        <begin position="23"/>
        <end position="262"/>
    </location>
</feature>
<dbReference type="Gene3D" id="3.40.50.1820">
    <property type="entry name" value="alpha/beta hydrolase"/>
    <property type="match status" value="1"/>
</dbReference>
<accession>A0A919EB13</accession>
<evidence type="ECO:0000259" key="2">
    <source>
        <dbReference type="Pfam" id="PF00561"/>
    </source>
</evidence>
<dbReference type="EMBL" id="BNBD01000001">
    <property type="protein sequence ID" value="GHF30099.1"/>
    <property type="molecule type" value="Genomic_DNA"/>
</dbReference>
<evidence type="ECO:0000256" key="1">
    <source>
        <dbReference type="SAM" id="MobiDB-lite"/>
    </source>
</evidence>
<dbReference type="AlphaFoldDB" id="A0A919EB13"/>
<gene>
    <name evidence="3" type="ORF">GCM10010218_09180</name>
</gene>
<feature type="compositionally biased region" description="Low complexity" evidence="1">
    <location>
        <begin position="280"/>
        <end position="293"/>
    </location>
</feature>
<dbReference type="Proteomes" id="UP000638313">
    <property type="component" value="Unassembled WGS sequence"/>
</dbReference>
<sequence>MPMITLPHDGTRLFYNDWGTGRPVVLLNAAMLNSRMWEFQAPHLAARGLRCITYDRRGTGRSDWPWHGYDYDTLADDLAALLDHLDLRDAVLVGYACGGGEAVRYLARHGTGRVGALALVASTTPLMMRTHDNPGGLEPAGFEEALATMAGDRPAFVADQAGCFFGEGPDAAGAALSPALRQWITGLALDCSPRAALEIYRTLFRTDQRAEVAAVDVPTLIVHGDADQGAPYALCATATSALLPDARFVRYEGAAHALFATHAGRLAEDLRAFAVSSSHRASASRSSGQSPTATGRPTSVSIGRSET</sequence>
<dbReference type="PRINTS" id="PR00111">
    <property type="entry name" value="ABHYDROLASE"/>
</dbReference>